<dbReference type="STRING" id="280871.TL10_16875"/>
<proteinExistence type="predicted"/>
<keyword evidence="2" id="KW-0472">Membrane</keyword>
<comment type="caution">
    <text evidence="5">The sequence shown here is derived from an EMBL/GenBank/DDBJ whole genome shotgun (WGS) entry which is preliminary data.</text>
</comment>
<dbReference type="Pfam" id="PF02470">
    <property type="entry name" value="MlaD"/>
    <property type="match status" value="1"/>
</dbReference>
<organism evidence="5 6">
    <name type="scientific">Mycolicibacterium llatzerense</name>
    <dbReference type="NCBI Taxonomy" id="280871"/>
    <lineage>
        <taxon>Bacteria</taxon>
        <taxon>Bacillati</taxon>
        <taxon>Actinomycetota</taxon>
        <taxon>Actinomycetes</taxon>
        <taxon>Mycobacteriales</taxon>
        <taxon>Mycobacteriaceae</taxon>
        <taxon>Mycolicibacterium</taxon>
    </lineage>
</organism>
<dbReference type="InterPro" id="IPR052336">
    <property type="entry name" value="MlaD_Phospholipid_Transporter"/>
</dbReference>
<evidence type="ECO:0000313" key="6">
    <source>
        <dbReference type="Proteomes" id="UP000032221"/>
    </source>
</evidence>
<evidence type="ECO:0000256" key="1">
    <source>
        <dbReference type="SAM" id="MobiDB-lite"/>
    </source>
</evidence>
<reference evidence="5 6" key="1">
    <citation type="submission" date="2015-01" db="EMBL/GenBank/DDBJ databases">
        <title>Genome sequence of Mycobacterium llatzerense and Mycobacterium immunogenum recovered from brain abscess.</title>
        <authorList>
            <person name="Greninger A.L."/>
            <person name="Langelier C."/>
            <person name="Cunningham G."/>
            <person name="Chiu C.Y."/>
            <person name="Miller S."/>
        </authorList>
    </citation>
    <scope>NUCLEOTIDE SEQUENCE [LARGE SCALE GENOMIC DNA]</scope>
    <source>
        <strain evidence="5 6">CLUC14</strain>
    </source>
</reference>
<dbReference type="RefSeq" id="WP_043986498.1">
    <property type="nucleotide sequence ID" value="NZ_JXST01000023.1"/>
</dbReference>
<dbReference type="EMBL" id="JXST01000023">
    <property type="protein sequence ID" value="KIU15774.1"/>
    <property type="molecule type" value="Genomic_DNA"/>
</dbReference>
<dbReference type="PANTHER" id="PTHR33371:SF16">
    <property type="entry name" value="MCE-FAMILY PROTEIN MCE3F"/>
    <property type="match status" value="1"/>
</dbReference>
<evidence type="ECO:0000256" key="2">
    <source>
        <dbReference type="SAM" id="Phobius"/>
    </source>
</evidence>
<protein>
    <submittedName>
        <fullName evidence="5">Mammalian cell entry protein</fullName>
    </submittedName>
</protein>
<dbReference type="OrthoDB" id="4741753at2"/>
<dbReference type="AlphaFoldDB" id="A0A0D1JT67"/>
<feature type="transmembrane region" description="Helical" evidence="2">
    <location>
        <begin position="12"/>
        <end position="32"/>
    </location>
</feature>
<feature type="domain" description="Mce/MlaD" evidence="3">
    <location>
        <begin position="42"/>
        <end position="115"/>
    </location>
</feature>
<keyword evidence="2" id="KW-0812">Transmembrane</keyword>
<keyword evidence="2" id="KW-1133">Transmembrane helix</keyword>
<dbReference type="InterPro" id="IPR003399">
    <property type="entry name" value="Mce/MlaD"/>
</dbReference>
<name>A0A0D1JT67_9MYCO</name>
<dbReference type="GO" id="GO:0005576">
    <property type="term" value="C:extracellular region"/>
    <property type="evidence" value="ECO:0007669"/>
    <property type="project" value="TreeGrafter"/>
</dbReference>
<dbReference type="Proteomes" id="UP000032221">
    <property type="component" value="Unassembled WGS sequence"/>
</dbReference>
<feature type="region of interest" description="Disordered" evidence="1">
    <location>
        <begin position="409"/>
        <end position="457"/>
    </location>
</feature>
<dbReference type="PATRIC" id="fig|280871.6.peg.3501"/>
<dbReference type="InterPro" id="IPR024516">
    <property type="entry name" value="Mce_C"/>
</dbReference>
<evidence type="ECO:0000313" key="5">
    <source>
        <dbReference type="EMBL" id="KIU15774.1"/>
    </source>
</evidence>
<dbReference type="PANTHER" id="PTHR33371">
    <property type="entry name" value="INTERMEMBRANE PHOSPHOLIPID TRANSPORT SYSTEM BINDING PROTEIN MLAD-RELATED"/>
    <property type="match status" value="1"/>
</dbReference>
<feature type="compositionally biased region" description="Pro residues" evidence="1">
    <location>
        <begin position="425"/>
        <end position="438"/>
    </location>
</feature>
<dbReference type="NCBIfam" id="TIGR00996">
    <property type="entry name" value="Mtu_fam_mce"/>
    <property type="match status" value="1"/>
</dbReference>
<keyword evidence="6" id="KW-1185">Reference proteome</keyword>
<evidence type="ECO:0000259" key="3">
    <source>
        <dbReference type="Pfam" id="PF02470"/>
    </source>
</evidence>
<dbReference type="InterPro" id="IPR005693">
    <property type="entry name" value="Mce"/>
</dbReference>
<gene>
    <name evidence="5" type="ORF">TL10_16875</name>
</gene>
<feature type="domain" description="Mammalian cell entry C-terminal" evidence="4">
    <location>
        <begin position="121"/>
        <end position="295"/>
    </location>
</feature>
<evidence type="ECO:0000259" key="4">
    <source>
        <dbReference type="Pfam" id="PF11887"/>
    </source>
</evidence>
<dbReference type="Pfam" id="PF11887">
    <property type="entry name" value="Mce4_CUP1"/>
    <property type="match status" value="1"/>
</dbReference>
<sequence length="483" mass="51553">MHLDKRVRIQLAIFAVIALIAVTMMGLIYMQLPAKLFGIGRYVVKMELPETGGLYATGNVTYRGTVVGRVQSVGLTPTGVQAELSLNSGTDIPSDVQADVHSQMAIGEQFVSLTPRGTGSRPLKDGDVIPLAHTSVPPDINTVIDSLTKGLSAVPKENLKTVIDESATAVGGLGSELSHIVKGGSQLTIDARANLDPMLKLIDQVKPVLDSQSNTSGAIQAWAANLATVTGELQAQDKAVGTLLDKGGPAFGEMGQLFNRLRPTLPILLQNLVSINKVAITYQPNLEQLLVLLPRTTEAAQGVTLANRDTKQAYKGAYLSFNLNINLPPPCTTGFLPAQQMRNPALEDYPELPAGDLYCRTPQDSMFNVRGAKNLPCETVPGKRAATVKQCESNEQYVPLNDGYNWKGDPNATWTGQDVPQLRPGSPPPEGAAKPPPVAVAEYDPASGTYIGPDGKTYTQADLAHTAPKEKTWQSMMTPQPGS</sequence>
<accession>A0A0D1JT67</accession>